<sequence>MAKLGMPNVIVSFKEAGIAAIERSKRGIVALILEEEQSIIDELTTNKNAIVGSAICGEAICGIETASEAIENPFVIYTADDIPSILSENNKDYITKCLLGYVTTPYRIKVYLQAKGKEGTDKWQDSLKKIATERFDYLSIPTVEADQLETLLTWVKSYRENKYKKMKIVMPGYDGDYEGVINFSNKYIKTATKTYTPAEYTARIAGLIAGTPLTISATYAPLNEVIDCDKYDLDENDEKVNNGEFFIWYDGTKYKMSRAVNSLVTTTQGKQEGYQTIKIVDIMDMIYDDIRTTAQDSYIGKYANTYDNKCLLITAITGYLKELEGEGLLQANYSTVELDTEAIKNYQLQNGLYTKDELADMSDDEINQLDTKKKVFLKGKIKIIDAMEDIELPFDI</sequence>
<evidence type="ECO:0000313" key="4">
    <source>
        <dbReference type="EMBL" id="RGQ87008.1"/>
    </source>
</evidence>
<organism evidence="4 5">
    <name type="scientific">Megamonas rupellensis</name>
    <dbReference type="NCBI Taxonomy" id="491921"/>
    <lineage>
        <taxon>Bacteria</taxon>
        <taxon>Bacillati</taxon>
        <taxon>Bacillota</taxon>
        <taxon>Negativicutes</taxon>
        <taxon>Selenomonadales</taxon>
        <taxon>Selenomonadaceae</taxon>
        <taxon>Megamonas</taxon>
    </lineage>
</organism>
<dbReference type="InterPro" id="IPR035089">
    <property type="entry name" value="Phage_sheath_subtilisin"/>
</dbReference>
<dbReference type="Gene3D" id="3.30.1370.220">
    <property type="match status" value="1"/>
</dbReference>
<comment type="caution">
    <text evidence="4">The sequence shown here is derived from an EMBL/GenBank/DDBJ whole genome shotgun (WGS) entry which is preliminary data.</text>
</comment>
<evidence type="ECO:0000313" key="5">
    <source>
        <dbReference type="Proteomes" id="UP000286147"/>
    </source>
</evidence>
<comment type="similarity">
    <text evidence="1">Belongs to the myoviridae tail sheath protein family.</text>
</comment>
<dbReference type="RefSeq" id="WP_118035318.1">
    <property type="nucleotide sequence ID" value="NZ_QRTP01000001.1"/>
</dbReference>
<dbReference type="EMBL" id="QRTP01000001">
    <property type="protein sequence ID" value="RGQ87008.1"/>
    <property type="molecule type" value="Genomic_DNA"/>
</dbReference>
<feature type="domain" description="Tail sheath protein C-terminal" evidence="3">
    <location>
        <begin position="272"/>
        <end position="391"/>
    </location>
</feature>
<reference evidence="4 5" key="1">
    <citation type="submission" date="2018-08" db="EMBL/GenBank/DDBJ databases">
        <title>A genome reference for cultivated species of the human gut microbiota.</title>
        <authorList>
            <person name="Zou Y."/>
            <person name="Xue W."/>
            <person name="Luo G."/>
        </authorList>
    </citation>
    <scope>NUCLEOTIDE SEQUENCE [LARGE SCALE GENOMIC DNA]</scope>
    <source>
        <strain evidence="4 5">AF27-12</strain>
    </source>
</reference>
<dbReference type="Proteomes" id="UP000286147">
    <property type="component" value="Unassembled WGS sequence"/>
</dbReference>
<dbReference type="AlphaFoldDB" id="A0A412CH32"/>
<name>A0A412CH32_9FIRM</name>
<dbReference type="Pfam" id="PF04984">
    <property type="entry name" value="Phage_sheath_1"/>
    <property type="match status" value="1"/>
</dbReference>
<accession>A0A412CH32</accession>
<evidence type="ECO:0000259" key="2">
    <source>
        <dbReference type="Pfam" id="PF04984"/>
    </source>
</evidence>
<gene>
    <name evidence="4" type="ORF">DWY77_00125</name>
</gene>
<evidence type="ECO:0000256" key="1">
    <source>
        <dbReference type="ARBA" id="ARBA00008005"/>
    </source>
</evidence>
<proteinExistence type="inferred from homology"/>
<feature type="domain" description="Tail sheath protein subtilisin-like" evidence="2">
    <location>
        <begin position="117"/>
        <end position="262"/>
    </location>
</feature>
<dbReference type="InterPro" id="IPR020287">
    <property type="entry name" value="Tail_sheath_C"/>
</dbReference>
<dbReference type="Gene3D" id="3.40.50.11790">
    <property type="match status" value="1"/>
</dbReference>
<dbReference type="Pfam" id="PF17482">
    <property type="entry name" value="Phage_sheath_1C"/>
    <property type="match status" value="1"/>
</dbReference>
<evidence type="ECO:0000259" key="3">
    <source>
        <dbReference type="Pfam" id="PF17482"/>
    </source>
</evidence>
<protein>
    <submittedName>
        <fullName evidence="4">Phage tail sheath protein</fullName>
    </submittedName>
</protein>